<reference evidence="5" key="1">
    <citation type="journal article" date="2023" name="Mar. Drugs">
        <title>Gemmata algarum, a Novel Planctomycete Isolated from an Algal Mat, Displays Antimicrobial Activity.</title>
        <authorList>
            <person name="Kumar G."/>
            <person name="Kallscheuer N."/>
            <person name="Kashif M."/>
            <person name="Ahamad S."/>
            <person name="Jagadeeshwari U."/>
            <person name="Pannikurungottu S."/>
            <person name="Haufschild T."/>
            <person name="Kabuu M."/>
            <person name="Sasikala C."/>
            <person name="Jogler C."/>
            <person name="Ramana C."/>
        </authorList>
    </citation>
    <scope>NUCLEOTIDE SEQUENCE [LARGE SCALE GENOMIC DNA]</scope>
    <source>
        <strain evidence="5">JC673</strain>
    </source>
</reference>
<evidence type="ECO:0000313" key="4">
    <source>
        <dbReference type="EMBL" id="MDY3561516.1"/>
    </source>
</evidence>
<dbReference type="InterPro" id="IPR027038">
    <property type="entry name" value="RanGap"/>
</dbReference>
<dbReference type="InterPro" id="IPR001611">
    <property type="entry name" value="Leu-rich_rpt"/>
</dbReference>
<dbReference type="InterPro" id="IPR032675">
    <property type="entry name" value="LRR_dom_sf"/>
</dbReference>
<proteinExistence type="predicted"/>
<organism evidence="4 5">
    <name type="scientific">Gemmata algarum</name>
    <dbReference type="NCBI Taxonomy" id="2975278"/>
    <lineage>
        <taxon>Bacteria</taxon>
        <taxon>Pseudomonadati</taxon>
        <taxon>Planctomycetota</taxon>
        <taxon>Planctomycetia</taxon>
        <taxon>Gemmatales</taxon>
        <taxon>Gemmataceae</taxon>
        <taxon>Gemmata</taxon>
    </lineage>
</organism>
<name>A0ABU5F1Q7_9BACT</name>
<keyword evidence="1" id="KW-0343">GTPase activation</keyword>
<comment type="caution">
    <text evidence="4">The sequence shown here is derived from an EMBL/GenBank/DDBJ whole genome shotgun (WGS) entry which is preliminary data.</text>
</comment>
<dbReference type="Proteomes" id="UP001272242">
    <property type="component" value="Unassembled WGS sequence"/>
</dbReference>
<gene>
    <name evidence="4" type="ORF">R5W23_002794</name>
</gene>
<dbReference type="PANTHER" id="PTHR24113:SF12">
    <property type="entry name" value="RAN GTPASE-ACTIVATING PROTEIN 1"/>
    <property type="match status" value="1"/>
</dbReference>
<dbReference type="SMART" id="SM00368">
    <property type="entry name" value="LRR_RI"/>
    <property type="match status" value="10"/>
</dbReference>
<dbReference type="Gene3D" id="3.80.10.10">
    <property type="entry name" value="Ribonuclease Inhibitor"/>
    <property type="match status" value="4"/>
</dbReference>
<dbReference type="InterPro" id="IPR006553">
    <property type="entry name" value="Leu-rich_rpt_Cys-con_subtyp"/>
</dbReference>
<evidence type="ECO:0000256" key="1">
    <source>
        <dbReference type="ARBA" id="ARBA00022468"/>
    </source>
</evidence>
<dbReference type="Pfam" id="PF13516">
    <property type="entry name" value="LRR_6"/>
    <property type="match status" value="5"/>
</dbReference>
<evidence type="ECO:0000313" key="5">
    <source>
        <dbReference type="Proteomes" id="UP001272242"/>
    </source>
</evidence>
<sequence>MTTDRESLLAAIVAHPGEDTPRLALGDWLDEHGSPADRGRAEFIRLQCALAGALKAPRHKNKMPFQFDRDAEALALDGRDDLLPVLARCRDLYQEHFAAWHEELLPGAPRALEEVVFHRGFPVVLPLTVSNFVGHGERLLRTNPVETVHLQEFFDPATLPAAPDRRDGSLSERMIAIRQWIDDRRAAEQNADRTPAAAAVAGCAHLASVRRLDVSLNDLGSAPLALLLGSEQLGKVVELDVSSNRVGPAGAASVAGCEKLRGLESLSFWFGGIGTQGALALAESPHLSSLRELQLYANGLSDAGLIALAGAQSFGRLEVLGVGYNQFGVRGLHALAHSPSLPRLTDLDLRANEFGDAGCEVLARSPLAPRLTELRIATNRLTAAGVRHLASAALAGLESLDLLGQDAHPNDIGAGGADALAVSPHTTKLRDLDLTQTELGDDGAAALATGPGLTGLNVLTLGRNRIGPAGARALVATGKFVGLRKLVLEENPLGPTGAATLAAARFARLRYLDVEKCELGDDGLLALIRADWFNGLVSLRLNQNGITDRAAVELARSPALARLTSFDLSGGVGDDTAAVLAASPHAANLRWLSIGENLTDDGCRALAASPHLDRVETLILTENEHTTPAGRRPLWDRFGSRLVFGGVSRERDLAGA</sequence>
<protein>
    <submittedName>
        <fullName evidence="4">TIGR02996 domain-containing protein</fullName>
    </submittedName>
</protein>
<dbReference type="EMBL" id="JAXBLV010000195">
    <property type="protein sequence ID" value="MDY3561516.1"/>
    <property type="molecule type" value="Genomic_DNA"/>
</dbReference>
<dbReference type="NCBIfam" id="TIGR02996">
    <property type="entry name" value="rpt_mate_G_obs"/>
    <property type="match status" value="1"/>
</dbReference>
<dbReference type="RefSeq" id="WP_320687921.1">
    <property type="nucleotide sequence ID" value="NZ_JAXBLV010000195.1"/>
</dbReference>
<dbReference type="InterPro" id="IPR014338">
    <property type="entry name" value="CHP02996_rpt-companion-dom"/>
</dbReference>
<keyword evidence="2" id="KW-0433">Leucine-rich repeat</keyword>
<dbReference type="PANTHER" id="PTHR24113">
    <property type="entry name" value="RAN GTPASE-ACTIVATING PROTEIN 1"/>
    <property type="match status" value="1"/>
</dbReference>
<evidence type="ECO:0000256" key="3">
    <source>
        <dbReference type="ARBA" id="ARBA00022737"/>
    </source>
</evidence>
<dbReference type="SUPFAM" id="SSF52047">
    <property type="entry name" value="RNI-like"/>
    <property type="match status" value="2"/>
</dbReference>
<evidence type="ECO:0000256" key="2">
    <source>
        <dbReference type="ARBA" id="ARBA00022614"/>
    </source>
</evidence>
<dbReference type="SMART" id="SM00367">
    <property type="entry name" value="LRR_CC"/>
    <property type="match status" value="6"/>
</dbReference>
<keyword evidence="3" id="KW-0677">Repeat</keyword>
<keyword evidence="5" id="KW-1185">Reference proteome</keyword>
<accession>A0ABU5F1Q7</accession>